<evidence type="ECO:0000313" key="3">
    <source>
        <dbReference type="EMBL" id="CUV16851.1"/>
    </source>
</evidence>
<dbReference type="EMBL" id="LN899824">
    <property type="protein sequence ID" value="CUV28966.1"/>
    <property type="molecule type" value="Genomic_DNA"/>
</dbReference>
<dbReference type="AlphaFoldDB" id="A0A0S4V415"/>
<sequence length="313" mass="33892">MPHGFQRLRAAIALHDQARHIPGLSIWASGHARARAKVRAIVATDRNRMHPHWLLSTLVVTLLLPPGGPLVLALLAGTVAWRVPRWRRPAGRVLGIALIAAWVAATPWCGRLLASWTHPAPPLRLDALQPQGEGAVVLLGGSRKLAAREYAGQGATALSGPSLERTVYAARLARAAHLPVLATGGAPEGNGVPEAELMRRLVADMGQDARWIETRSATTEENAAFSAPMLRAAGIRRIYLVTHYWHMARARRYFEGKGFTVTPAPCGWGGEVEESPAGGILSLLPRTDGLMLTRFALREALGQLWLSIRQGIR</sequence>
<keyword evidence="1" id="KW-0472">Membrane</keyword>
<dbReference type="GO" id="GO:0005886">
    <property type="term" value="C:plasma membrane"/>
    <property type="evidence" value="ECO:0007669"/>
    <property type="project" value="TreeGrafter"/>
</dbReference>
<keyword evidence="1" id="KW-1133">Transmembrane helix</keyword>
<accession>A0A0S4V415</accession>
<evidence type="ECO:0000313" key="4">
    <source>
        <dbReference type="EMBL" id="CUV28966.1"/>
    </source>
</evidence>
<evidence type="ECO:0000259" key="2">
    <source>
        <dbReference type="Pfam" id="PF02698"/>
    </source>
</evidence>
<reference evidence="4" key="1">
    <citation type="submission" date="2015-10" db="EMBL/GenBank/DDBJ databases">
        <authorList>
            <person name="Gilbert D.G."/>
        </authorList>
    </citation>
    <scope>NUCLEOTIDE SEQUENCE</scope>
    <source>
        <strain evidence="4">Phyl III-seqv23</strain>
    </source>
</reference>
<feature type="transmembrane region" description="Helical" evidence="1">
    <location>
        <begin position="53"/>
        <end position="81"/>
    </location>
</feature>
<feature type="domain" description="DUF218" evidence="2">
    <location>
        <begin position="135"/>
        <end position="302"/>
    </location>
</feature>
<dbReference type="EMBL" id="LN899821">
    <property type="protein sequence ID" value="CUV16851.1"/>
    <property type="molecule type" value="Genomic_DNA"/>
</dbReference>
<proteinExistence type="predicted"/>
<dbReference type="GO" id="GO:0000270">
    <property type="term" value="P:peptidoglycan metabolic process"/>
    <property type="evidence" value="ECO:0007669"/>
    <property type="project" value="TreeGrafter"/>
</dbReference>
<name>A0A0S4V415_RALSL</name>
<keyword evidence="1" id="KW-0812">Transmembrane</keyword>
<evidence type="ECO:0000256" key="1">
    <source>
        <dbReference type="SAM" id="Phobius"/>
    </source>
</evidence>
<dbReference type="InterPro" id="IPR014729">
    <property type="entry name" value="Rossmann-like_a/b/a_fold"/>
</dbReference>
<dbReference type="InterPro" id="IPR051599">
    <property type="entry name" value="Cell_Envelope_Assoc"/>
</dbReference>
<dbReference type="GO" id="GO:0043164">
    <property type="term" value="P:Gram-negative-bacterium-type cell wall biogenesis"/>
    <property type="evidence" value="ECO:0007669"/>
    <property type="project" value="TreeGrafter"/>
</dbReference>
<dbReference type="PANTHER" id="PTHR30336:SF4">
    <property type="entry name" value="ENVELOPE BIOGENESIS FACTOR ELYC"/>
    <property type="match status" value="1"/>
</dbReference>
<dbReference type="InterPro" id="IPR003848">
    <property type="entry name" value="DUF218"/>
</dbReference>
<feature type="transmembrane region" description="Helical" evidence="1">
    <location>
        <begin position="93"/>
        <end position="114"/>
    </location>
</feature>
<dbReference type="Pfam" id="PF02698">
    <property type="entry name" value="DUF218"/>
    <property type="match status" value="1"/>
</dbReference>
<dbReference type="PANTHER" id="PTHR30336">
    <property type="entry name" value="INNER MEMBRANE PROTEIN, PROBABLE PERMEASE"/>
    <property type="match status" value="1"/>
</dbReference>
<dbReference type="Gene3D" id="3.40.50.620">
    <property type="entry name" value="HUPs"/>
    <property type="match status" value="1"/>
</dbReference>
<dbReference type="CDD" id="cd06259">
    <property type="entry name" value="YdcF-like"/>
    <property type="match status" value="1"/>
</dbReference>
<gene>
    <name evidence="3" type="ORF">PSS4_v1_190007</name>
    <name evidence="4" type="ORF">RUN1985_v1_290116</name>
</gene>
<organism evidence="4">
    <name type="scientific">Ralstonia solanacearum</name>
    <name type="common">Pseudomonas solanacearum</name>
    <dbReference type="NCBI Taxonomy" id="305"/>
    <lineage>
        <taxon>Bacteria</taxon>
        <taxon>Pseudomonadati</taxon>
        <taxon>Pseudomonadota</taxon>
        <taxon>Betaproteobacteria</taxon>
        <taxon>Burkholderiales</taxon>
        <taxon>Burkholderiaceae</taxon>
        <taxon>Ralstonia</taxon>
        <taxon>Ralstonia solanacearum species complex</taxon>
    </lineage>
</organism>
<protein>
    <recommendedName>
        <fullName evidence="2">DUF218 domain-containing protein</fullName>
    </recommendedName>
</protein>